<dbReference type="STRING" id="1202772.A0A1V9YX25"/>
<comment type="caution">
    <text evidence="3">The sequence shown here is derived from an EMBL/GenBank/DDBJ whole genome shotgun (WGS) entry which is preliminary data.</text>
</comment>
<dbReference type="OrthoDB" id="196547at2759"/>
<gene>
    <name evidence="3" type="ORF">ACHHYP_05600</name>
</gene>
<dbReference type="InterPro" id="IPR000591">
    <property type="entry name" value="DEP_dom"/>
</dbReference>
<name>A0A1V9YX25_ACHHY</name>
<organism evidence="3 4">
    <name type="scientific">Achlya hypogyna</name>
    <name type="common">Oomycete</name>
    <name type="synonym">Protoachlya hypogyna</name>
    <dbReference type="NCBI Taxonomy" id="1202772"/>
    <lineage>
        <taxon>Eukaryota</taxon>
        <taxon>Sar</taxon>
        <taxon>Stramenopiles</taxon>
        <taxon>Oomycota</taxon>
        <taxon>Saprolegniomycetes</taxon>
        <taxon>Saprolegniales</taxon>
        <taxon>Achlyaceae</taxon>
        <taxon>Achlya</taxon>
    </lineage>
</organism>
<feature type="compositionally biased region" description="Low complexity" evidence="1">
    <location>
        <begin position="78"/>
        <end position="96"/>
    </location>
</feature>
<dbReference type="Gene3D" id="1.10.10.10">
    <property type="entry name" value="Winged helix-like DNA-binding domain superfamily/Winged helix DNA-binding domain"/>
    <property type="match status" value="2"/>
</dbReference>
<dbReference type="PROSITE" id="PS50186">
    <property type="entry name" value="DEP"/>
    <property type="match status" value="1"/>
</dbReference>
<evidence type="ECO:0000313" key="3">
    <source>
        <dbReference type="EMBL" id="OQR90359.1"/>
    </source>
</evidence>
<sequence length="390" mass="43028">MSAMDMDSLMSTINNAVAKISAIRESFEDNPHYPPPRPSSSSSRASLPKTRSRGTMSRTSSFEDALRNSGSLARPPLSRTNSTSSTTSNGSSFSSNILGRGSGKSEVDSDDGSDAYNSDRGILKAAPRVSLPFPYNKLPNTSMELDALSPFKEERQLRMQDIKVTFHNGLPQEFYKAIARFLKTILEVKRRFQKLKPIKDCFLGADAVGALMFYGFAIDENESVLLGNVLLKLGYIEDVNGAATAIVNRPDAFYRFSKALEFHDDGALEPSPARESMVDAPMETYVFSEASDEMHALLSEESLAILTRVLHHVLEKKNKLLFHKGHVGCFMGAELVNTLREMKIATSVIDAVLVGQSMFEDQLIAPVDPLTTSFQNRYTMFRLVTTAPTV</sequence>
<dbReference type="EMBL" id="JNBR01000636">
    <property type="protein sequence ID" value="OQR90359.1"/>
    <property type="molecule type" value="Genomic_DNA"/>
</dbReference>
<proteinExistence type="predicted"/>
<feature type="compositionally biased region" description="Low complexity" evidence="1">
    <location>
        <begin position="39"/>
        <end position="60"/>
    </location>
</feature>
<dbReference type="AlphaFoldDB" id="A0A1V9YX25"/>
<dbReference type="InterPro" id="IPR036390">
    <property type="entry name" value="WH_DNA-bd_sf"/>
</dbReference>
<accession>A0A1V9YX25</accession>
<protein>
    <recommendedName>
        <fullName evidence="2">DEP domain-containing protein</fullName>
    </recommendedName>
</protein>
<feature type="region of interest" description="Disordered" evidence="1">
    <location>
        <begin position="27"/>
        <end position="119"/>
    </location>
</feature>
<dbReference type="SUPFAM" id="SSF46785">
    <property type="entry name" value="Winged helix' DNA-binding domain"/>
    <property type="match status" value="2"/>
</dbReference>
<dbReference type="Pfam" id="PF00610">
    <property type="entry name" value="DEP"/>
    <property type="match status" value="1"/>
</dbReference>
<evidence type="ECO:0000259" key="2">
    <source>
        <dbReference type="PROSITE" id="PS50186"/>
    </source>
</evidence>
<dbReference type="SMART" id="SM00049">
    <property type="entry name" value="DEP"/>
    <property type="match status" value="2"/>
</dbReference>
<evidence type="ECO:0000313" key="4">
    <source>
        <dbReference type="Proteomes" id="UP000243579"/>
    </source>
</evidence>
<dbReference type="CDD" id="cd04371">
    <property type="entry name" value="DEP"/>
    <property type="match status" value="2"/>
</dbReference>
<reference evidence="3 4" key="1">
    <citation type="journal article" date="2014" name="Genome Biol. Evol.">
        <title>The secreted proteins of Achlya hypogyna and Thraustotheca clavata identify the ancestral oomycete secretome and reveal gene acquisitions by horizontal gene transfer.</title>
        <authorList>
            <person name="Misner I."/>
            <person name="Blouin N."/>
            <person name="Leonard G."/>
            <person name="Richards T.A."/>
            <person name="Lane C.E."/>
        </authorList>
    </citation>
    <scope>NUCLEOTIDE SEQUENCE [LARGE SCALE GENOMIC DNA]</scope>
    <source>
        <strain evidence="3 4">ATCC 48635</strain>
    </source>
</reference>
<dbReference type="InterPro" id="IPR036388">
    <property type="entry name" value="WH-like_DNA-bd_sf"/>
</dbReference>
<feature type="domain" description="DEP" evidence="2">
    <location>
        <begin position="182"/>
        <end position="258"/>
    </location>
</feature>
<dbReference type="Proteomes" id="UP000243579">
    <property type="component" value="Unassembled WGS sequence"/>
</dbReference>
<evidence type="ECO:0000256" key="1">
    <source>
        <dbReference type="SAM" id="MobiDB-lite"/>
    </source>
</evidence>
<dbReference type="GO" id="GO:0035556">
    <property type="term" value="P:intracellular signal transduction"/>
    <property type="evidence" value="ECO:0007669"/>
    <property type="project" value="InterPro"/>
</dbReference>
<keyword evidence="4" id="KW-1185">Reference proteome</keyword>